<dbReference type="Proteomes" id="UP000070433">
    <property type="component" value="Chromosome"/>
</dbReference>
<organism evidence="1 2">
    <name type="scientific">Ramlibacter tataouinensis</name>
    <dbReference type="NCBI Taxonomy" id="94132"/>
    <lineage>
        <taxon>Bacteria</taxon>
        <taxon>Pseudomonadati</taxon>
        <taxon>Pseudomonadota</taxon>
        <taxon>Betaproteobacteria</taxon>
        <taxon>Burkholderiales</taxon>
        <taxon>Comamonadaceae</taxon>
        <taxon>Ramlibacter</taxon>
    </lineage>
</organism>
<dbReference type="OrthoDB" id="8685558at2"/>
<evidence type="ECO:0000313" key="2">
    <source>
        <dbReference type="Proteomes" id="UP000070433"/>
    </source>
</evidence>
<accession>A0A127JRV3</accession>
<evidence type="ECO:0000313" key="1">
    <source>
        <dbReference type="EMBL" id="AMO22613.1"/>
    </source>
</evidence>
<gene>
    <name evidence="1" type="ORF">UC35_06610</name>
</gene>
<sequence>MQLQYLEFDFTDEESGRGSLDAMASVRLERLPALLAEISAVLRWAGQTFGPAGVQDDGEWGYELQGTLEPDLPLRVVYDEHRSEIAISPTPAEPHRVTLTLTLAGTPSFCQAFRERFEVGA</sequence>
<dbReference type="AlphaFoldDB" id="A0A127JRV3"/>
<reference evidence="1 2" key="1">
    <citation type="journal article" date="2014" name="Int. J. Syst. Evol. Microbiol.">
        <title>Ramlibacter solisilvae sp. nov., isolated from forest soil, and emended description of the genus Ramlibacter.</title>
        <authorList>
            <person name="Lee H.J."/>
            <person name="Lee S.H."/>
            <person name="Lee S.S."/>
            <person name="Lee J.S."/>
            <person name="Kim Y."/>
            <person name="Kim S.C."/>
            <person name="Jeon C.O."/>
        </authorList>
    </citation>
    <scope>NUCLEOTIDE SEQUENCE [LARGE SCALE GENOMIC DNA]</scope>
    <source>
        <strain evidence="1 2">5-10</strain>
    </source>
</reference>
<keyword evidence="2" id="KW-1185">Reference proteome</keyword>
<name>A0A127JRV3_9BURK</name>
<proteinExistence type="predicted"/>
<dbReference type="RefSeq" id="WP_061497375.1">
    <property type="nucleotide sequence ID" value="NZ_CP010951.1"/>
</dbReference>
<dbReference type="EMBL" id="CP010951">
    <property type="protein sequence ID" value="AMO22613.1"/>
    <property type="molecule type" value="Genomic_DNA"/>
</dbReference>
<protein>
    <submittedName>
        <fullName evidence="1">Uncharacterized protein</fullName>
    </submittedName>
</protein>